<name>A0A166H6N5_9AGAM</name>
<accession>A0A166H6N5</accession>
<keyword evidence="3" id="KW-1185">Reference proteome</keyword>
<proteinExistence type="predicted"/>
<sequence>MARLPPLLAQDLPRALLVHQPALRADRAQVLERGLLRGAPLALQLLFLWHTCILLLGAPTAPTPRTGAATSARTAAKATGTSPDAPNPIFGDVEVLEPAEALARQLVRVIQAQLHEPVLEAAVDRVPRPLERAELVLPQRAPLARALPRVRVGVPHQLAPLLLVPREPEERLPARVPLLDHQLPAEEPAPVPPPSYHASPTSRSPRNIIGAFNIGTVVVYAGVTGADKSREGLVEGRRQPSAAVNHTLFELKERDGCPMILRSPTHEHEETSGVTFREFKGTCGRPVLPTWQITDRRDRYRSRGNDDLWSGVGDAGESRREQERRVRLPTLPARPVKGATFRANGARGYGATAKWTVVLALAAAAVLSGRLGAGPNASLRANLRLLVTYLPGWVQAQLRL</sequence>
<reference evidence="2 3" key="1">
    <citation type="journal article" date="2016" name="Mol. Biol. Evol.">
        <title>Comparative Genomics of Early-Diverging Mushroom-Forming Fungi Provides Insights into the Origins of Lignocellulose Decay Capabilities.</title>
        <authorList>
            <person name="Nagy L.G."/>
            <person name="Riley R."/>
            <person name="Tritt A."/>
            <person name="Adam C."/>
            <person name="Daum C."/>
            <person name="Floudas D."/>
            <person name="Sun H."/>
            <person name="Yadav J.S."/>
            <person name="Pangilinan J."/>
            <person name="Larsson K.H."/>
            <person name="Matsuura K."/>
            <person name="Barry K."/>
            <person name="Labutti K."/>
            <person name="Kuo R."/>
            <person name="Ohm R.A."/>
            <person name="Bhattacharya S.S."/>
            <person name="Shirouzu T."/>
            <person name="Yoshinaga Y."/>
            <person name="Martin F.M."/>
            <person name="Grigoriev I.V."/>
            <person name="Hibbett D.S."/>
        </authorList>
    </citation>
    <scope>NUCLEOTIDE SEQUENCE [LARGE SCALE GENOMIC DNA]</scope>
    <source>
        <strain evidence="2 3">CBS 109695</strain>
    </source>
</reference>
<feature type="region of interest" description="Disordered" evidence="1">
    <location>
        <begin position="63"/>
        <end position="84"/>
    </location>
</feature>
<evidence type="ECO:0000313" key="2">
    <source>
        <dbReference type="EMBL" id="KZP18541.1"/>
    </source>
</evidence>
<evidence type="ECO:0000256" key="1">
    <source>
        <dbReference type="SAM" id="MobiDB-lite"/>
    </source>
</evidence>
<dbReference type="EMBL" id="KV417571">
    <property type="protein sequence ID" value="KZP18541.1"/>
    <property type="molecule type" value="Genomic_DNA"/>
</dbReference>
<organism evidence="2 3">
    <name type="scientific">Athelia psychrophila</name>
    <dbReference type="NCBI Taxonomy" id="1759441"/>
    <lineage>
        <taxon>Eukaryota</taxon>
        <taxon>Fungi</taxon>
        <taxon>Dikarya</taxon>
        <taxon>Basidiomycota</taxon>
        <taxon>Agaricomycotina</taxon>
        <taxon>Agaricomycetes</taxon>
        <taxon>Agaricomycetidae</taxon>
        <taxon>Atheliales</taxon>
        <taxon>Atheliaceae</taxon>
        <taxon>Athelia</taxon>
    </lineage>
</organism>
<feature type="region of interest" description="Disordered" evidence="1">
    <location>
        <begin position="184"/>
        <end position="203"/>
    </location>
</feature>
<feature type="region of interest" description="Disordered" evidence="1">
    <location>
        <begin position="304"/>
        <end position="325"/>
    </location>
</feature>
<evidence type="ECO:0000313" key="3">
    <source>
        <dbReference type="Proteomes" id="UP000076532"/>
    </source>
</evidence>
<protein>
    <submittedName>
        <fullName evidence="2">Uncharacterized protein</fullName>
    </submittedName>
</protein>
<feature type="compositionally biased region" description="Basic and acidic residues" evidence="1">
    <location>
        <begin position="316"/>
        <end position="325"/>
    </location>
</feature>
<dbReference type="Proteomes" id="UP000076532">
    <property type="component" value="Unassembled WGS sequence"/>
</dbReference>
<gene>
    <name evidence="2" type="ORF">FIBSPDRAFT_893349</name>
</gene>
<dbReference type="AlphaFoldDB" id="A0A166H6N5"/>
<feature type="compositionally biased region" description="Low complexity" evidence="1">
    <location>
        <begin position="63"/>
        <end position="82"/>
    </location>
</feature>